<dbReference type="InterPro" id="IPR014576">
    <property type="entry name" value="Pesterase_YhaO"/>
</dbReference>
<evidence type="ECO:0000313" key="3">
    <source>
        <dbReference type="EMBL" id="CRH07824.1"/>
    </source>
</evidence>
<dbReference type="CDD" id="cd00840">
    <property type="entry name" value="MPP_Mre11_N"/>
    <property type="match status" value="1"/>
</dbReference>
<dbReference type="InterPro" id="IPR029052">
    <property type="entry name" value="Metallo-depent_PP-like"/>
</dbReference>
<dbReference type="GO" id="GO:0016787">
    <property type="term" value="F:hydrolase activity"/>
    <property type="evidence" value="ECO:0007669"/>
    <property type="project" value="UniProtKB-KW"/>
</dbReference>
<dbReference type="InterPro" id="IPR004843">
    <property type="entry name" value="Calcineurin-like_PHP"/>
</dbReference>
<feature type="domain" description="Calcineurin-like phosphoesterase" evidence="2">
    <location>
        <begin position="4"/>
        <end position="201"/>
    </location>
</feature>
<proteinExistence type="predicted"/>
<dbReference type="PIRSF" id="PIRSF033091">
    <property type="entry name" value="Pesterase_YhaO"/>
    <property type="match status" value="1"/>
</dbReference>
<evidence type="ECO:0000259" key="2">
    <source>
        <dbReference type="Pfam" id="PF00149"/>
    </source>
</evidence>
<dbReference type="AlphaFoldDB" id="A0A1S7LNU8"/>
<dbReference type="PANTHER" id="PTHR30337">
    <property type="entry name" value="COMPONENT OF ATP-DEPENDENT DSDNA EXONUCLEASE"/>
    <property type="match status" value="1"/>
</dbReference>
<dbReference type="Pfam" id="PF00149">
    <property type="entry name" value="Metallophos"/>
    <property type="match status" value="1"/>
</dbReference>
<keyword evidence="1 3" id="KW-0378">Hydrolase</keyword>
<dbReference type="InterPro" id="IPR050535">
    <property type="entry name" value="DNA_Repair-Maintenance_Comp"/>
</dbReference>
<dbReference type="PANTHER" id="PTHR30337:SF7">
    <property type="entry name" value="PHOSPHOESTERASE"/>
    <property type="match status" value="1"/>
</dbReference>
<dbReference type="EC" id="3.1.4.-" evidence="3"/>
<organism evidence="3">
    <name type="scientific">Magnetococcus massalia (strain MO-1)</name>
    <dbReference type="NCBI Taxonomy" id="451514"/>
    <lineage>
        <taxon>Bacteria</taxon>
        <taxon>Pseudomonadati</taxon>
        <taxon>Pseudomonadota</taxon>
        <taxon>Magnetococcia</taxon>
        <taxon>Magnetococcales</taxon>
        <taxon>Magnetococcaceae</taxon>
        <taxon>Magnetococcus</taxon>
    </lineage>
</organism>
<name>A0A1S7LNU8_MAGMO</name>
<protein>
    <submittedName>
        <fullName evidence="3">Putative metallophosphoesterase</fullName>
        <ecNumber evidence="3">3.1.4.-</ecNumber>
    </submittedName>
</protein>
<dbReference type="EMBL" id="LO017727">
    <property type="protein sequence ID" value="CRH07824.1"/>
    <property type="molecule type" value="Genomic_DNA"/>
</dbReference>
<evidence type="ECO:0000256" key="1">
    <source>
        <dbReference type="ARBA" id="ARBA00022801"/>
    </source>
</evidence>
<dbReference type="SUPFAM" id="SSF56300">
    <property type="entry name" value="Metallo-dependent phosphatases"/>
    <property type="match status" value="1"/>
</dbReference>
<dbReference type="InterPro" id="IPR041796">
    <property type="entry name" value="Mre11_N"/>
</dbReference>
<dbReference type="Gene3D" id="3.60.21.10">
    <property type="match status" value="1"/>
</dbReference>
<accession>A0A1S7LNU8</accession>
<reference evidence="3" key="1">
    <citation type="submission" date="2015-04" db="EMBL/GenBank/DDBJ databases">
        <authorList>
            <person name="Syromyatnikov M.Y."/>
            <person name="Popov V.N."/>
        </authorList>
    </citation>
    <scope>NUCLEOTIDE SEQUENCE</scope>
    <source>
        <strain evidence="3">MO-1</strain>
    </source>
</reference>
<gene>
    <name evidence="3" type="ORF">MAGMO_3692</name>
</gene>
<sequence length="412" mass="46606">MNFTFIHCADVHLDSPMEGITQRLQEAAQSIPFAQITRQAWQQLVDEAIDSQVDFIVVAGDLYDGDWKDYRTGIFFSTQAQRLAKANIPLYILYGNHDAANRLTKQISLPDNVHVFSNKQAATFQLEHLKVALHGWSYARSDMDENMARHYPDAQPGWFNLGLLHTALDGREGHSPYAPCTVADLLERGYDYWALGHVHAYEKLHEAPWILYPGNLQGRHVREHGEKGYLKVAVQEGVVDQVSWQPIHLLRWEQLTLQLPSPETADQLATIETALEQLVENNTTSPTIVRLTLQGQGGLLDQPDQLDAECHLLAKQVDEQLWIEKIKTVAMVQQESGLGEGGQLLAELLEGITEDAHLLEQLEQAMLGEMKSFPPWLRSQLIDGKQLHRAPFDRALRSGLEQLKQRIKAHDT</sequence>